<name>A0A9D1Y9N4_9FIRM</name>
<dbReference type="Pfam" id="PF09346">
    <property type="entry name" value="SMI1_KNR4"/>
    <property type="match status" value="1"/>
</dbReference>
<protein>
    <submittedName>
        <fullName evidence="2">SMI1/KNR4 family protein</fullName>
    </submittedName>
</protein>
<reference evidence="2" key="1">
    <citation type="journal article" date="2021" name="PeerJ">
        <title>Extensive microbial diversity within the chicken gut microbiome revealed by metagenomics and culture.</title>
        <authorList>
            <person name="Gilroy R."/>
            <person name="Ravi A."/>
            <person name="Getino M."/>
            <person name="Pursley I."/>
            <person name="Horton D.L."/>
            <person name="Alikhan N.F."/>
            <person name="Baker D."/>
            <person name="Gharbi K."/>
            <person name="Hall N."/>
            <person name="Watson M."/>
            <person name="Adriaenssens E.M."/>
            <person name="Foster-Nyarko E."/>
            <person name="Jarju S."/>
            <person name="Secka A."/>
            <person name="Antonio M."/>
            <person name="Oren A."/>
            <person name="Chaudhuri R.R."/>
            <person name="La Ragione R."/>
            <person name="Hildebrand F."/>
            <person name="Pallen M.J."/>
        </authorList>
    </citation>
    <scope>NUCLEOTIDE SEQUENCE</scope>
    <source>
        <strain evidence="2">ChiBcec16_6824</strain>
    </source>
</reference>
<dbReference type="AlphaFoldDB" id="A0A9D1Y9N4"/>
<comment type="caution">
    <text evidence="2">The sequence shown here is derived from an EMBL/GenBank/DDBJ whole genome shotgun (WGS) entry which is preliminary data.</text>
</comment>
<dbReference type="InterPro" id="IPR018958">
    <property type="entry name" value="Knr4/Smi1-like_dom"/>
</dbReference>
<sequence length="214" mass="24218">MENQWETWDNASFVRFCMERYYQETLEESEQSLYLPAKAPTDDPLDGGVPARMQAGPEQDGWVRWQLLPSEVTEEDLNQLERELGVSFPPLFRVFLSTYYHFFGAITGGRVPDQSSDCPLSDLREVWHPDPTRNQYLPFASSELLGAYLCLDVSHLPQEEKCPVVSFPLDEVYGLDENAITRAQLEAIAQPVSPNFKTYLAEVFLKGGACGDLA</sequence>
<gene>
    <name evidence="2" type="ORF">H9841_10235</name>
</gene>
<dbReference type="InterPro" id="IPR037883">
    <property type="entry name" value="Knr4/Smi1-like_sf"/>
</dbReference>
<evidence type="ECO:0000259" key="1">
    <source>
        <dbReference type="SMART" id="SM00860"/>
    </source>
</evidence>
<organism evidence="2 3">
    <name type="scientific">Candidatus Flavonifractor merdigallinarum</name>
    <dbReference type="NCBI Taxonomy" id="2838589"/>
    <lineage>
        <taxon>Bacteria</taxon>
        <taxon>Bacillati</taxon>
        <taxon>Bacillota</taxon>
        <taxon>Clostridia</taxon>
        <taxon>Eubacteriales</taxon>
        <taxon>Oscillospiraceae</taxon>
        <taxon>Flavonifractor</taxon>
    </lineage>
</organism>
<accession>A0A9D1Y9N4</accession>
<dbReference type="Gene3D" id="3.40.1580.10">
    <property type="entry name" value="SMI1/KNR4-like"/>
    <property type="match status" value="1"/>
</dbReference>
<reference evidence="2" key="2">
    <citation type="submission" date="2021-04" db="EMBL/GenBank/DDBJ databases">
        <authorList>
            <person name="Gilroy R."/>
        </authorList>
    </citation>
    <scope>NUCLEOTIDE SEQUENCE</scope>
    <source>
        <strain evidence="2">ChiBcec16_6824</strain>
    </source>
</reference>
<proteinExistence type="predicted"/>
<evidence type="ECO:0000313" key="3">
    <source>
        <dbReference type="Proteomes" id="UP000823868"/>
    </source>
</evidence>
<feature type="domain" description="Knr4/Smi1-like" evidence="1">
    <location>
        <begin position="71"/>
        <end position="202"/>
    </location>
</feature>
<dbReference type="SMART" id="SM00860">
    <property type="entry name" value="SMI1_KNR4"/>
    <property type="match status" value="1"/>
</dbReference>
<dbReference type="EMBL" id="DXDX01000186">
    <property type="protein sequence ID" value="HIY22259.1"/>
    <property type="molecule type" value="Genomic_DNA"/>
</dbReference>
<dbReference type="Proteomes" id="UP000823868">
    <property type="component" value="Unassembled WGS sequence"/>
</dbReference>
<evidence type="ECO:0000313" key="2">
    <source>
        <dbReference type="EMBL" id="HIY22259.1"/>
    </source>
</evidence>
<dbReference type="SUPFAM" id="SSF160631">
    <property type="entry name" value="SMI1/KNR4-like"/>
    <property type="match status" value="1"/>
</dbReference>